<dbReference type="EMBL" id="JMCC02000037">
    <property type="protein sequence ID" value="KIG16474.1"/>
    <property type="molecule type" value="Genomic_DNA"/>
</dbReference>
<evidence type="ECO:0000313" key="3">
    <source>
        <dbReference type="Proteomes" id="UP000031599"/>
    </source>
</evidence>
<evidence type="ECO:0000256" key="1">
    <source>
        <dbReference type="SAM" id="MobiDB-lite"/>
    </source>
</evidence>
<dbReference type="Gene3D" id="2.60.120.260">
    <property type="entry name" value="Galactose-binding domain-like"/>
    <property type="match status" value="1"/>
</dbReference>
<sequence>MWADNWFAMYLGDTLVLEDSVPITTERSFNSETFSFDGSYPLHLNFVIKDYKQNDTGLEYIGQPKQQMGDGGFIAQVTNTKTGSVVAVTDRSWRCLVIHEAPLDKSCEKDPNPSETCEFSSSEEPPGWTSADFDTSEWSRATEYSEDEVRPKDGYDQITWDDSARLIWTSDLETHNTLLCKVTIEAP</sequence>
<name>A0A0C1ZFM9_9BACT</name>
<gene>
    <name evidence="2" type="ORF">DB30_04387</name>
</gene>
<reference evidence="2 3" key="1">
    <citation type="submission" date="2014-12" db="EMBL/GenBank/DDBJ databases">
        <title>Genome assembly of Enhygromyxa salina DSM 15201.</title>
        <authorList>
            <person name="Sharma G."/>
            <person name="Subramanian S."/>
        </authorList>
    </citation>
    <scope>NUCLEOTIDE SEQUENCE [LARGE SCALE GENOMIC DNA]</scope>
    <source>
        <strain evidence="2 3">DSM 15201</strain>
    </source>
</reference>
<proteinExistence type="predicted"/>
<evidence type="ECO:0000313" key="2">
    <source>
        <dbReference type="EMBL" id="KIG16474.1"/>
    </source>
</evidence>
<keyword evidence="2" id="KW-0472">Membrane</keyword>
<protein>
    <submittedName>
        <fullName evidence="2">Signal peptide and transmembrane prediction</fullName>
    </submittedName>
</protein>
<dbReference type="AlphaFoldDB" id="A0A0C1ZFM9"/>
<organism evidence="2 3">
    <name type="scientific">Enhygromyxa salina</name>
    <dbReference type="NCBI Taxonomy" id="215803"/>
    <lineage>
        <taxon>Bacteria</taxon>
        <taxon>Pseudomonadati</taxon>
        <taxon>Myxococcota</taxon>
        <taxon>Polyangia</taxon>
        <taxon>Nannocystales</taxon>
        <taxon>Nannocystaceae</taxon>
        <taxon>Enhygromyxa</taxon>
    </lineage>
</organism>
<feature type="compositionally biased region" description="Polar residues" evidence="1">
    <location>
        <begin position="113"/>
        <end position="123"/>
    </location>
</feature>
<feature type="region of interest" description="Disordered" evidence="1">
    <location>
        <begin position="107"/>
        <end position="149"/>
    </location>
</feature>
<comment type="caution">
    <text evidence="2">The sequence shown here is derived from an EMBL/GenBank/DDBJ whole genome shotgun (WGS) entry which is preliminary data.</text>
</comment>
<accession>A0A0C1ZFM9</accession>
<keyword evidence="2" id="KW-0812">Transmembrane</keyword>
<dbReference type="Proteomes" id="UP000031599">
    <property type="component" value="Unassembled WGS sequence"/>
</dbReference>